<dbReference type="AlphaFoldDB" id="A0AAW9NP24"/>
<dbReference type="RefSeq" id="WP_326121970.1">
    <property type="nucleotide sequence ID" value="NZ_JARSFG010000004.1"/>
</dbReference>
<dbReference type="PANTHER" id="PTHR47307">
    <property type="entry name" value="GLUTATHIONE-REGULATED POTASSIUM-EFFLUX SYSTEM ANCILLARY PROTEIN KEFG"/>
    <property type="match status" value="1"/>
</dbReference>
<dbReference type="InterPro" id="IPR046980">
    <property type="entry name" value="KefG/KefF"/>
</dbReference>
<dbReference type="EC" id="1.-.-.-" evidence="3"/>
<dbReference type="GO" id="GO:0010181">
    <property type="term" value="F:FMN binding"/>
    <property type="evidence" value="ECO:0007669"/>
    <property type="project" value="TreeGrafter"/>
</dbReference>
<evidence type="ECO:0000313" key="3">
    <source>
        <dbReference type="EMBL" id="MEC1177568.1"/>
    </source>
</evidence>
<comment type="caution">
    <text evidence="3">The sequence shown here is derived from an EMBL/GenBank/DDBJ whole genome shotgun (WGS) entry which is preliminary data.</text>
</comment>
<dbReference type="InterPro" id="IPR029039">
    <property type="entry name" value="Flavoprotein-like_sf"/>
</dbReference>
<dbReference type="GO" id="GO:0003955">
    <property type="term" value="F:NAD(P)H dehydrogenase (quinone) activity"/>
    <property type="evidence" value="ECO:0007669"/>
    <property type="project" value="TreeGrafter"/>
</dbReference>
<feature type="domain" description="Flavodoxin-like fold" evidence="2">
    <location>
        <begin position="1"/>
        <end position="168"/>
    </location>
</feature>
<organism evidence="3 4">
    <name type="scientific">Metasolibacillus meyeri</name>
    <dbReference type="NCBI Taxonomy" id="1071052"/>
    <lineage>
        <taxon>Bacteria</taxon>
        <taxon>Bacillati</taxon>
        <taxon>Bacillota</taxon>
        <taxon>Bacilli</taxon>
        <taxon>Bacillales</taxon>
        <taxon>Caryophanaceae</taxon>
        <taxon>Metasolibacillus</taxon>
    </lineage>
</organism>
<proteinExistence type="predicted"/>
<dbReference type="SUPFAM" id="SSF52218">
    <property type="entry name" value="Flavoproteins"/>
    <property type="match status" value="1"/>
</dbReference>
<dbReference type="InterPro" id="IPR003680">
    <property type="entry name" value="Flavodoxin_fold"/>
</dbReference>
<name>A0AAW9NP24_9BACL</name>
<sequence>MKTLVIVAHPDLLSSRINAAWVNALQHQPNITVHQLYDFYADENINIQYEQTLLEAHERIIFQYPLYWYSSPPLLKKWFDSVLQPGWAYGPDGDKMKGKEIGIAISTYGAASSYQPDGFNRFTIHELLRPVEALTHYISATYLPPFVLNDISNISDTQLEQNTKEYINYISSAFPAAS</sequence>
<dbReference type="PANTHER" id="PTHR47307:SF1">
    <property type="entry name" value="GLUTATHIONE-REGULATED POTASSIUM-EFFLUX SYSTEM ANCILLARY PROTEIN KEFG"/>
    <property type="match status" value="1"/>
</dbReference>
<evidence type="ECO:0000256" key="1">
    <source>
        <dbReference type="ARBA" id="ARBA00023002"/>
    </source>
</evidence>
<dbReference type="Pfam" id="PF02525">
    <property type="entry name" value="Flavodoxin_2"/>
    <property type="match status" value="1"/>
</dbReference>
<gene>
    <name evidence="3" type="ORF">P9B03_03645</name>
</gene>
<accession>A0AAW9NP24</accession>
<keyword evidence="4" id="KW-1185">Reference proteome</keyword>
<dbReference type="GO" id="GO:0009055">
    <property type="term" value="F:electron transfer activity"/>
    <property type="evidence" value="ECO:0007669"/>
    <property type="project" value="TreeGrafter"/>
</dbReference>
<dbReference type="Gene3D" id="3.40.50.360">
    <property type="match status" value="1"/>
</dbReference>
<reference evidence="3 4" key="1">
    <citation type="submission" date="2023-03" db="EMBL/GenBank/DDBJ databases">
        <title>Bacillus Genome Sequencing.</title>
        <authorList>
            <person name="Dunlap C."/>
        </authorList>
    </citation>
    <scope>NUCLEOTIDE SEQUENCE [LARGE SCALE GENOMIC DNA]</scope>
    <source>
        <strain evidence="3 4">B-59205</strain>
    </source>
</reference>
<evidence type="ECO:0000259" key="2">
    <source>
        <dbReference type="Pfam" id="PF02525"/>
    </source>
</evidence>
<dbReference type="EMBL" id="JARSFG010000004">
    <property type="protein sequence ID" value="MEC1177568.1"/>
    <property type="molecule type" value="Genomic_DNA"/>
</dbReference>
<keyword evidence="1 3" id="KW-0560">Oxidoreductase</keyword>
<dbReference type="Proteomes" id="UP001344888">
    <property type="component" value="Unassembled WGS sequence"/>
</dbReference>
<protein>
    <submittedName>
        <fullName evidence="3">NAD(P)H-dependent oxidoreductase</fullName>
        <ecNumber evidence="3">1.-.-.-</ecNumber>
    </submittedName>
</protein>
<evidence type="ECO:0000313" key="4">
    <source>
        <dbReference type="Proteomes" id="UP001344888"/>
    </source>
</evidence>